<keyword evidence="1" id="KW-0472">Membrane</keyword>
<feature type="transmembrane region" description="Helical" evidence="1">
    <location>
        <begin position="35"/>
        <end position="53"/>
    </location>
</feature>
<gene>
    <name evidence="2" type="ORF">MF672_019075</name>
</gene>
<feature type="transmembrane region" description="Helical" evidence="1">
    <location>
        <begin position="86"/>
        <end position="110"/>
    </location>
</feature>
<evidence type="ECO:0008006" key="4">
    <source>
        <dbReference type="Google" id="ProtNLM"/>
    </source>
</evidence>
<reference evidence="2 3" key="1">
    <citation type="submission" date="2022-04" db="EMBL/GenBank/DDBJ databases">
        <title>Genome draft of Actinomadura sp. ATCC 31491.</title>
        <authorList>
            <person name="Shi X."/>
            <person name="Du Y."/>
        </authorList>
    </citation>
    <scope>NUCLEOTIDE SEQUENCE [LARGE SCALE GENOMIC DNA]</scope>
    <source>
        <strain evidence="2 3">ATCC 31491</strain>
    </source>
</reference>
<accession>A0ABT0FU66</accession>
<feature type="transmembrane region" description="Helical" evidence="1">
    <location>
        <begin position="12"/>
        <end position="29"/>
    </location>
</feature>
<sequence length="121" mass="12672">MALSAERKHQIGTALVWVAMWTGTGLILRGHGDEFGSMIPLLAAGSFVGLALPGHQGMRAYLIGTLTVWAALLVATAIVLSGTAFLGPMMALLAAGAAYFVLVVPIYLIISWPGRADGDRH</sequence>
<evidence type="ECO:0000256" key="1">
    <source>
        <dbReference type="SAM" id="Phobius"/>
    </source>
</evidence>
<organism evidence="2 3">
    <name type="scientific">Actinomadura luzonensis</name>
    <dbReference type="NCBI Taxonomy" id="2805427"/>
    <lineage>
        <taxon>Bacteria</taxon>
        <taxon>Bacillati</taxon>
        <taxon>Actinomycetota</taxon>
        <taxon>Actinomycetes</taxon>
        <taxon>Streptosporangiales</taxon>
        <taxon>Thermomonosporaceae</taxon>
        <taxon>Actinomadura</taxon>
    </lineage>
</organism>
<proteinExistence type="predicted"/>
<dbReference type="Proteomes" id="UP001317259">
    <property type="component" value="Unassembled WGS sequence"/>
</dbReference>
<dbReference type="RefSeq" id="WP_242381576.1">
    <property type="nucleotide sequence ID" value="NZ_JAKRKC020000001.1"/>
</dbReference>
<keyword evidence="1" id="KW-1133">Transmembrane helix</keyword>
<evidence type="ECO:0000313" key="2">
    <source>
        <dbReference type="EMBL" id="MCK2215882.1"/>
    </source>
</evidence>
<dbReference type="EMBL" id="JAKRKC020000001">
    <property type="protein sequence ID" value="MCK2215882.1"/>
    <property type="molecule type" value="Genomic_DNA"/>
</dbReference>
<keyword evidence="3" id="KW-1185">Reference proteome</keyword>
<protein>
    <recommendedName>
        <fullName evidence="4">DUF4175 domain-containing protein</fullName>
    </recommendedName>
</protein>
<feature type="transmembrane region" description="Helical" evidence="1">
    <location>
        <begin position="60"/>
        <end position="80"/>
    </location>
</feature>
<keyword evidence="1" id="KW-0812">Transmembrane</keyword>
<evidence type="ECO:0000313" key="3">
    <source>
        <dbReference type="Proteomes" id="UP001317259"/>
    </source>
</evidence>
<name>A0ABT0FU66_9ACTN</name>
<comment type="caution">
    <text evidence="2">The sequence shown here is derived from an EMBL/GenBank/DDBJ whole genome shotgun (WGS) entry which is preliminary data.</text>
</comment>